<reference evidence="1" key="1">
    <citation type="submission" date="2024-03" db="EMBL/GenBank/DDBJ databases">
        <title>Diverse circular DNA viruses in blood, oral, and fecal samples of captive lemurs.</title>
        <authorList>
            <person name="Paietta E.N."/>
            <person name="Kraberger S."/>
            <person name="Lund M.C."/>
            <person name="Custer J.M."/>
            <person name="Vargas K.M."/>
            <person name="Ehmke E.E."/>
            <person name="Yoder A.D."/>
            <person name="Varsani A."/>
        </authorList>
    </citation>
    <scope>NUCLEOTIDE SEQUENCE</scope>
    <source>
        <strain evidence="1">Duke_28FF_219</strain>
    </source>
</reference>
<name>A0AAU8B7X6_9CAUD</name>
<dbReference type="EMBL" id="PP511788">
    <property type="protein sequence ID" value="XCD07382.1"/>
    <property type="molecule type" value="Genomic_DNA"/>
</dbReference>
<evidence type="ECO:0000313" key="1">
    <source>
        <dbReference type="EMBL" id="XCD07382.1"/>
    </source>
</evidence>
<sequence length="72" mass="8090">MKKGKNRPITTEGKYRHAVLVLQAIANRKGTDKNGCWNEWTEAAAYGDCRNAAIRALEYLGEPRKLPNMKGD</sequence>
<protein>
    <submittedName>
        <fullName evidence="1">Uncharacterized protein</fullName>
    </submittedName>
</protein>
<proteinExistence type="predicted"/>
<accession>A0AAU8B7X6</accession>
<organism evidence="1">
    <name type="scientific">Dulem virus 34</name>
    <dbReference type="NCBI Taxonomy" id="3145752"/>
    <lineage>
        <taxon>Viruses</taxon>
        <taxon>Duplodnaviria</taxon>
        <taxon>Heunggongvirae</taxon>
        <taxon>Uroviricota</taxon>
        <taxon>Caudoviricetes</taxon>
    </lineage>
</organism>